<dbReference type="GO" id="GO:0046872">
    <property type="term" value="F:metal ion binding"/>
    <property type="evidence" value="ECO:0007669"/>
    <property type="project" value="UniProtKB-KW"/>
</dbReference>
<evidence type="ECO:0000256" key="2">
    <source>
        <dbReference type="ARBA" id="ARBA00022837"/>
    </source>
</evidence>
<dbReference type="InterPro" id="IPR008707">
    <property type="entry name" value="B-propeller_PilY1"/>
</dbReference>
<keyword evidence="6" id="KW-1185">Reference proteome</keyword>
<dbReference type="EMBL" id="BMAT01007662">
    <property type="protein sequence ID" value="GFR68846.1"/>
    <property type="molecule type" value="Genomic_DNA"/>
</dbReference>
<keyword evidence="3" id="KW-0812">Transmembrane</keyword>
<dbReference type="Pfam" id="PF05567">
    <property type="entry name" value="T4P_PilY1"/>
    <property type="match status" value="1"/>
</dbReference>
<feature type="transmembrane region" description="Helical" evidence="3">
    <location>
        <begin position="25"/>
        <end position="47"/>
    </location>
</feature>
<feature type="domain" description="PilY1 beta-propeller" evidence="4">
    <location>
        <begin position="633"/>
        <end position="759"/>
    </location>
</feature>
<dbReference type="InterPro" id="IPR036465">
    <property type="entry name" value="vWFA_dom_sf"/>
</dbReference>
<sequence length="946" mass="104780">MDDKTFKSSDEYCVMALSRQQGSSLVEVMVSLLLGAIMLLGAVQILVNSKRDFLIRDAMSSVEEAGNYTFDLIGGDLRVAGYKGCVSQRDINFDNLISSSGSVFQPERGIQGWEASNTGYADTLTPATWADAECGAFNNTTISSRASENQDQDFAHFAGDGSGNIGDWRGYTPDMEASFYDATVNYTPWADMSDANFRQARNHPVSGEADYTVLTDLVDRFYVVAEDTAGFTGDRPRRYGQINYERVPNRHIDWWDDHTIFQLRADRVRSWTVTFEYRDGPLGPEVIQRIEQNVDITDSAEVAKRQQNYANWYQYYRNRMFSVVASATKIVDSFPSVRYALGYINQSNLIVDFPDTQFGNESHNETIIEELIKRSRGSGGTPLPAALHRAGQSYRRTGTGAPIISECQLNYTMLLTDGDWSGAESAISDLDADTRSGWLSDVALHHYENDLRIDLKDEVPLGDNNTNKKQHMSTIGIAFGQIGSLVDTDDDGWPNPPLQKTDNWGSNKFDDLWHASFNSGGAYFSARNYFSLLTQLNDVFQNIINVTSSVAQLAIGSTSLQTDRRIYQARFDSKDWAGDLVAIHIDGDGKVVKNPDGSMRTDWSAKSRLAALGSTGHTRRVIITRKRTAGGTTEAVDINGDFVTDYIYAGDLNGDLWKFDFNNRNSSNWKVAFGNSGRPRPLFSAGSSRPITSTPTIGRHPVDGYLVYFGTGRYFAEGDNARKGQHTQSVYAIWDKNDGSSVTSTVSDGDLLEQKITTEFEVEVNSKDVALRQTTANAIDWDTHKGWKMELILQQSGVTNFNNGERVIAQAALRNGNVIFLTQMPTGGLCESGGDSWIMEVDAYSGARLEENMFDINDDGEFDEEDSSYSSLGMTLNPSDPNYPTDNVVATGIKNEGIVQQPTIIPCQSSECKLMSGAGGSINTIHENDGQQTTGRQSWRQILLEE</sequence>
<keyword evidence="3" id="KW-1133">Transmembrane helix</keyword>
<evidence type="ECO:0000256" key="3">
    <source>
        <dbReference type="SAM" id="Phobius"/>
    </source>
</evidence>
<comment type="caution">
    <text evidence="5">The sequence shown here is derived from an EMBL/GenBank/DDBJ whole genome shotgun (WGS) entry which is preliminary data.</text>
</comment>
<reference evidence="5 6" key="1">
    <citation type="journal article" date="2021" name="Elife">
        <title>Chloroplast acquisition without the gene transfer in kleptoplastic sea slugs, Plakobranchus ocellatus.</title>
        <authorList>
            <person name="Maeda T."/>
            <person name="Takahashi S."/>
            <person name="Yoshida T."/>
            <person name="Shimamura S."/>
            <person name="Takaki Y."/>
            <person name="Nagai Y."/>
            <person name="Toyoda A."/>
            <person name="Suzuki Y."/>
            <person name="Arimoto A."/>
            <person name="Ishii H."/>
            <person name="Satoh N."/>
            <person name="Nishiyama T."/>
            <person name="Hasebe M."/>
            <person name="Maruyama T."/>
            <person name="Minagawa J."/>
            <person name="Obokata J."/>
            <person name="Shigenobu S."/>
        </authorList>
    </citation>
    <scope>NUCLEOTIDE SEQUENCE [LARGE SCALE GENOMIC DNA]</scope>
</reference>
<evidence type="ECO:0000259" key="4">
    <source>
        <dbReference type="Pfam" id="PF05567"/>
    </source>
</evidence>
<keyword evidence="3" id="KW-0472">Membrane</keyword>
<protein>
    <submittedName>
        <fullName evidence="5">Type IV fimbrial biogenesis protein PilY1</fullName>
    </submittedName>
</protein>
<evidence type="ECO:0000313" key="5">
    <source>
        <dbReference type="EMBL" id="GFR68846.1"/>
    </source>
</evidence>
<name>A0AAV4F7P7_9GAST</name>
<organism evidence="5 6">
    <name type="scientific">Elysia marginata</name>
    <dbReference type="NCBI Taxonomy" id="1093978"/>
    <lineage>
        <taxon>Eukaryota</taxon>
        <taxon>Metazoa</taxon>
        <taxon>Spiralia</taxon>
        <taxon>Lophotrochozoa</taxon>
        <taxon>Mollusca</taxon>
        <taxon>Gastropoda</taxon>
        <taxon>Heterobranchia</taxon>
        <taxon>Euthyneura</taxon>
        <taxon>Panpulmonata</taxon>
        <taxon>Sacoglossa</taxon>
        <taxon>Placobranchoidea</taxon>
        <taxon>Plakobranchidae</taxon>
        <taxon>Elysia</taxon>
    </lineage>
</organism>
<dbReference type="Gene3D" id="3.40.50.410">
    <property type="entry name" value="von Willebrand factor, type A domain"/>
    <property type="match status" value="1"/>
</dbReference>
<dbReference type="Proteomes" id="UP000762676">
    <property type="component" value="Unassembled WGS sequence"/>
</dbReference>
<keyword evidence="1" id="KW-0479">Metal-binding</keyword>
<accession>A0AAV4F7P7</accession>
<evidence type="ECO:0000313" key="6">
    <source>
        <dbReference type="Proteomes" id="UP000762676"/>
    </source>
</evidence>
<evidence type="ECO:0000256" key="1">
    <source>
        <dbReference type="ARBA" id="ARBA00022723"/>
    </source>
</evidence>
<gene>
    <name evidence="5" type="ORF">ElyMa_003744400</name>
</gene>
<dbReference type="AlphaFoldDB" id="A0AAV4F7P7"/>
<dbReference type="InterPro" id="IPR012902">
    <property type="entry name" value="N_methyl_site"/>
</dbReference>
<keyword evidence="2" id="KW-0106">Calcium</keyword>
<dbReference type="Pfam" id="PF07963">
    <property type="entry name" value="N_methyl"/>
    <property type="match status" value="1"/>
</dbReference>
<proteinExistence type="predicted"/>